<sequence>MKENVLQHCISVMRAKVLKLNEMNINKHKVKSKVKCF</sequence>
<dbReference type="Proteomes" id="UP000192333">
    <property type="component" value="Chromosome I"/>
</dbReference>
<dbReference type="EMBL" id="LT838813">
    <property type="protein sequence ID" value="SMD44212.1"/>
    <property type="molecule type" value="Genomic_DNA"/>
</dbReference>
<dbReference type="STRING" id="758820.SAMN00777080_2832"/>
<gene>
    <name evidence="1" type="ORF">SAMN00777080_2832</name>
</gene>
<reference evidence="2" key="1">
    <citation type="submission" date="2017-04" db="EMBL/GenBank/DDBJ databases">
        <authorList>
            <person name="Varghese N."/>
            <person name="Submissions S."/>
        </authorList>
    </citation>
    <scope>NUCLEOTIDE SEQUENCE [LARGE SCALE GENOMIC DNA]</scope>
    <source>
        <strain evidence="2">DSM 16537</strain>
    </source>
</reference>
<evidence type="ECO:0000313" key="2">
    <source>
        <dbReference type="Proteomes" id="UP000192333"/>
    </source>
</evidence>
<evidence type="ECO:0000313" key="1">
    <source>
        <dbReference type="EMBL" id="SMD44212.1"/>
    </source>
</evidence>
<dbReference type="AlphaFoldDB" id="A0A1W2H6E6"/>
<name>A0A1W2H6E6_9BACT</name>
<proteinExistence type="predicted"/>
<protein>
    <submittedName>
        <fullName evidence="1">Uncharacterized protein</fullName>
    </submittedName>
</protein>
<accession>A0A1W2H6E6</accession>
<keyword evidence="2" id="KW-1185">Reference proteome</keyword>
<organism evidence="1 2">
    <name type="scientific">Aquiflexum balticum DSM 16537</name>
    <dbReference type="NCBI Taxonomy" id="758820"/>
    <lineage>
        <taxon>Bacteria</taxon>
        <taxon>Pseudomonadati</taxon>
        <taxon>Bacteroidota</taxon>
        <taxon>Cytophagia</taxon>
        <taxon>Cytophagales</taxon>
        <taxon>Cyclobacteriaceae</taxon>
        <taxon>Aquiflexum</taxon>
    </lineage>
</organism>